<evidence type="ECO:0000259" key="2">
    <source>
        <dbReference type="PROSITE" id="PS00036"/>
    </source>
</evidence>
<comment type="caution">
    <text evidence="3">The sequence shown here is derived from an EMBL/GenBank/DDBJ whole genome shotgun (WGS) entry which is preliminary data.</text>
</comment>
<feature type="region of interest" description="Disordered" evidence="1">
    <location>
        <begin position="197"/>
        <end position="340"/>
    </location>
</feature>
<feature type="compositionally biased region" description="Polar residues" evidence="1">
    <location>
        <begin position="101"/>
        <end position="119"/>
    </location>
</feature>
<dbReference type="PROSITE" id="PS00036">
    <property type="entry name" value="BZIP_BASIC"/>
    <property type="match status" value="1"/>
</dbReference>
<dbReference type="AlphaFoldDB" id="A0A0G2IF32"/>
<evidence type="ECO:0000313" key="4">
    <source>
        <dbReference type="Proteomes" id="UP000034680"/>
    </source>
</evidence>
<organism evidence="3 4">
    <name type="scientific">Diaporthe ampelina</name>
    <dbReference type="NCBI Taxonomy" id="1214573"/>
    <lineage>
        <taxon>Eukaryota</taxon>
        <taxon>Fungi</taxon>
        <taxon>Dikarya</taxon>
        <taxon>Ascomycota</taxon>
        <taxon>Pezizomycotina</taxon>
        <taxon>Sordariomycetes</taxon>
        <taxon>Sordariomycetidae</taxon>
        <taxon>Diaporthales</taxon>
        <taxon>Diaporthaceae</taxon>
        <taxon>Diaporthe</taxon>
    </lineage>
</organism>
<feature type="region of interest" description="Disordered" evidence="1">
    <location>
        <begin position="101"/>
        <end position="144"/>
    </location>
</feature>
<feature type="compositionally biased region" description="Basic and acidic residues" evidence="1">
    <location>
        <begin position="1"/>
        <end position="10"/>
    </location>
</feature>
<feature type="compositionally biased region" description="Low complexity" evidence="1">
    <location>
        <begin position="533"/>
        <end position="546"/>
    </location>
</feature>
<dbReference type="OrthoDB" id="5226478at2759"/>
<dbReference type="InterPro" id="IPR004827">
    <property type="entry name" value="bZIP"/>
</dbReference>
<reference evidence="3 4" key="1">
    <citation type="submission" date="2015-05" db="EMBL/GenBank/DDBJ databases">
        <title>Distinctive expansion of gene families associated with plant cell wall degradation and secondary metabolism in the genomes of grapevine trunk pathogens.</title>
        <authorList>
            <person name="Lawrence D.P."/>
            <person name="Travadon R."/>
            <person name="Rolshausen P.E."/>
            <person name="Baumgartner K."/>
        </authorList>
    </citation>
    <scope>NUCLEOTIDE SEQUENCE [LARGE SCALE GENOMIC DNA]</scope>
    <source>
        <strain evidence="3">DA912</strain>
    </source>
</reference>
<feature type="region of interest" description="Disordered" evidence="1">
    <location>
        <begin position="1"/>
        <end position="38"/>
    </location>
</feature>
<feature type="compositionally biased region" description="Acidic residues" evidence="1">
    <location>
        <begin position="396"/>
        <end position="405"/>
    </location>
</feature>
<dbReference type="EMBL" id="LCUC01000057">
    <property type="protein sequence ID" value="KKY38510.1"/>
    <property type="molecule type" value="Genomic_DNA"/>
</dbReference>
<evidence type="ECO:0000313" key="3">
    <source>
        <dbReference type="EMBL" id="KKY38510.1"/>
    </source>
</evidence>
<protein>
    <recommendedName>
        <fullName evidence="2">BZIP domain-containing protein</fullName>
    </recommendedName>
</protein>
<sequence length="576" mass="60925">MYPRQIKPDPEVEGQGSPDLLAIQPVPGNTASPGTNPASVIHETGDSYFRSQFPGFEATPPGLNSDLFLYPDVSGIASIPTGSLNPFIFGTLYSPRGNAMNNMSRNTLPSSGNARSQSGAGTGAGITKRQSRQPRQGASAASQAIARAARGAAVNPGQAANQPQGFDIDLTGMDYPAGGPSTMGLYGSALGSGMDPGSFASSSYNPHPGASGGAQQNPQRQDYRNMSPAPKFDPDLCTSPDLTLPGQYESFAEEEHETKPDPGRIRDEGAPHPARSHRASLARAAGSPTAANTNGPANGPPEGAGQAAGGGRQAATSNKPPRHLTHVPPNRIAEAGPLTHPDPEWRPYGVNHWHVFLTEPATLKYLSSTEIKDIREHCYELAKKAAAGPGGGGGGGEEEEEEEEGPQPVAEGSPYTTADAQAVWRHCDAYVRRRSQVRNNQAARRSRQRKDAETRYWKAKALEYGAPDHEFNWDLVEESPPAAEGTAGQARAARNNRGQQGQAQAAQQKQQQQQQQQQEEGQGRRGRGGGRQGQAAAGRAPAASAAEPEFDFNQPLDYDEDDKTHGGGFDAFTGGF</sequence>
<feature type="compositionally biased region" description="Polar residues" evidence="1">
    <location>
        <begin position="27"/>
        <end position="38"/>
    </location>
</feature>
<dbReference type="Proteomes" id="UP000034680">
    <property type="component" value="Unassembled WGS sequence"/>
</dbReference>
<reference evidence="3 4" key="2">
    <citation type="submission" date="2015-05" db="EMBL/GenBank/DDBJ databases">
        <authorList>
            <person name="Morales-Cruz A."/>
            <person name="Amrine K.C."/>
            <person name="Cantu D."/>
        </authorList>
    </citation>
    <scope>NUCLEOTIDE SEQUENCE [LARGE SCALE GENOMIC DNA]</scope>
    <source>
        <strain evidence="3">DA912</strain>
    </source>
</reference>
<proteinExistence type="predicted"/>
<dbReference type="GO" id="GO:0003700">
    <property type="term" value="F:DNA-binding transcription factor activity"/>
    <property type="evidence" value="ECO:0007669"/>
    <property type="project" value="InterPro"/>
</dbReference>
<accession>A0A0G2IF32</accession>
<feature type="compositionally biased region" description="Basic and acidic residues" evidence="1">
    <location>
        <begin position="256"/>
        <end position="270"/>
    </location>
</feature>
<name>A0A0G2IF32_9PEZI</name>
<feature type="region of interest" description="Disordered" evidence="1">
    <location>
        <begin position="480"/>
        <end position="576"/>
    </location>
</feature>
<feature type="domain" description="BZIP" evidence="2">
    <location>
        <begin position="434"/>
        <end position="449"/>
    </location>
</feature>
<gene>
    <name evidence="3" type="ORF">UCDDA912_g01502</name>
</gene>
<feature type="region of interest" description="Disordered" evidence="1">
    <location>
        <begin position="385"/>
        <end position="415"/>
    </location>
</feature>
<feature type="compositionally biased region" description="Low complexity" evidence="1">
    <location>
        <begin position="281"/>
        <end position="305"/>
    </location>
</feature>
<dbReference type="CDD" id="cd14686">
    <property type="entry name" value="bZIP"/>
    <property type="match status" value="1"/>
</dbReference>
<feature type="compositionally biased region" description="Low complexity" evidence="1">
    <location>
        <begin position="482"/>
        <end position="520"/>
    </location>
</feature>
<evidence type="ECO:0000256" key="1">
    <source>
        <dbReference type="SAM" id="MobiDB-lite"/>
    </source>
</evidence>
<feature type="compositionally biased region" description="Gly residues" evidence="1">
    <location>
        <begin position="566"/>
        <end position="576"/>
    </location>
</feature>
<keyword evidence="4" id="KW-1185">Reference proteome</keyword>